<dbReference type="EC" id="5.6.2.4" evidence="9"/>
<dbReference type="InterPro" id="IPR014016">
    <property type="entry name" value="UvrD-like_ATP-bd"/>
</dbReference>
<dbReference type="AlphaFoldDB" id="A0A2U2MSF7"/>
<keyword evidence="2 11" id="KW-0547">Nucleotide-binding</keyword>
<dbReference type="PANTHER" id="PTHR11070">
    <property type="entry name" value="UVRD / RECB / PCRA DNA HELICASE FAMILY MEMBER"/>
    <property type="match status" value="1"/>
</dbReference>
<dbReference type="GO" id="GO:0005524">
    <property type="term" value="F:ATP binding"/>
    <property type="evidence" value="ECO:0007669"/>
    <property type="project" value="UniProtKB-UniRule"/>
</dbReference>
<evidence type="ECO:0000256" key="3">
    <source>
        <dbReference type="ARBA" id="ARBA00022801"/>
    </source>
</evidence>
<dbReference type="Pfam" id="PF13361">
    <property type="entry name" value="UvrD_C"/>
    <property type="match status" value="1"/>
</dbReference>
<dbReference type="GO" id="GO:0000725">
    <property type="term" value="P:recombinational repair"/>
    <property type="evidence" value="ECO:0007669"/>
    <property type="project" value="TreeGrafter"/>
</dbReference>
<feature type="binding site" evidence="11">
    <location>
        <begin position="87"/>
        <end position="94"/>
    </location>
    <ligand>
        <name>ATP</name>
        <dbReference type="ChEBI" id="CHEBI:30616"/>
    </ligand>
</feature>
<dbReference type="GO" id="GO:0016887">
    <property type="term" value="F:ATP hydrolysis activity"/>
    <property type="evidence" value="ECO:0007669"/>
    <property type="project" value="RHEA"/>
</dbReference>
<keyword evidence="7" id="KW-0413">Isomerase</keyword>
<evidence type="ECO:0000256" key="8">
    <source>
        <dbReference type="ARBA" id="ARBA00034617"/>
    </source>
</evidence>
<evidence type="ECO:0000256" key="11">
    <source>
        <dbReference type="PROSITE-ProRule" id="PRU00560"/>
    </source>
</evidence>
<keyword evidence="5 11" id="KW-0067">ATP-binding</keyword>
<organism evidence="13 14">
    <name type="scientific">Bifidobacterium catulorum</name>
    <dbReference type="NCBI Taxonomy" id="1630173"/>
    <lineage>
        <taxon>Bacteria</taxon>
        <taxon>Bacillati</taxon>
        <taxon>Actinomycetota</taxon>
        <taxon>Actinomycetes</taxon>
        <taxon>Bifidobacteriales</taxon>
        <taxon>Bifidobacteriaceae</taxon>
        <taxon>Bifidobacterium</taxon>
    </lineage>
</organism>
<comment type="catalytic activity">
    <reaction evidence="10">
        <text>ATP + H2O = ADP + phosphate + H(+)</text>
        <dbReference type="Rhea" id="RHEA:13065"/>
        <dbReference type="ChEBI" id="CHEBI:15377"/>
        <dbReference type="ChEBI" id="CHEBI:15378"/>
        <dbReference type="ChEBI" id="CHEBI:30616"/>
        <dbReference type="ChEBI" id="CHEBI:43474"/>
        <dbReference type="ChEBI" id="CHEBI:456216"/>
        <dbReference type="EC" id="5.6.2.4"/>
    </reaction>
</comment>
<evidence type="ECO:0000256" key="5">
    <source>
        <dbReference type="ARBA" id="ARBA00022840"/>
    </source>
</evidence>
<keyword evidence="14" id="KW-1185">Reference proteome</keyword>
<keyword evidence="3 11" id="KW-0378">Hydrolase</keyword>
<keyword evidence="6" id="KW-0238">DNA-binding</keyword>
<evidence type="ECO:0000256" key="10">
    <source>
        <dbReference type="ARBA" id="ARBA00048988"/>
    </source>
</evidence>
<accession>A0A2U2MSF7</accession>
<dbReference type="Pfam" id="PF00580">
    <property type="entry name" value="UvrD-helicase"/>
    <property type="match status" value="1"/>
</dbReference>
<feature type="domain" description="UvrD-like helicase ATP-binding" evidence="12">
    <location>
        <begin position="66"/>
        <end position="317"/>
    </location>
</feature>
<proteinExistence type="inferred from homology"/>
<dbReference type="GO" id="GO:0005829">
    <property type="term" value="C:cytosol"/>
    <property type="evidence" value="ECO:0007669"/>
    <property type="project" value="TreeGrafter"/>
</dbReference>
<keyword evidence="4 11" id="KW-0347">Helicase</keyword>
<name>A0A2U2MSF7_9BIFI</name>
<protein>
    <recommendedName>
        <fullName evidence="9">DNA 3'-5' helicase</fullName>
        <ecNumber evidence="9">5.6.2.4</ecNumber>
    </recommendedName>
</protein>
<evidence type="ECO:0000256" key="7">
    <source>
        <dbReference type="ARBA" id="ARBA00023235"/>
    </source>
</evidence>
<dbReference type="PANTHER" id="PTHR11070:SF2">
    <property type="entry name" value="ATP-DEPENDENT DNA HELICASE SRS2"/>
    <property type="match status" value="1"/>
</dbReference>
<dbReference type="GO" id="GO:0003677">
    <property type="term" value="F:DNA binding"/>
    <property type="evidence" value="ECO:0007669"/>
    <property type="project" value="UniProtKB-KW"/>
</dbReference>
<dbReference type="InterPro" id="IPR000212">
    <property type="entry name" value="DNA_helicase_UvrD/REP"/>
</dbReference>
<dbReference type="Gene3D" id="3.40.50.300">
    <property type="entry name" value="P-loop containing nucleotide triphosphate hydrolases"/>
    <property type="match status" value="2"/>
</dbReference>
<evidence type="ECO:0000256" key="4">
    <source>
        <dbReference type="ARBA" id="ARBA00022806"/>
    </source>
</evidence>
<dbReference type="InterPro" id="IPR013986">
    <property type="entry name" value="DExx_box_DNA_helicase_dom_sf"/>
</dbReference>
<evidence type="ECO:0000313" key="13">
    <source>
        <dbReference type="EMBL" id="PWG59763.1"/>
    </source>
</evidence>
<gene>
    <name evidence="13" type="ORF">DF200_05900</name>
</gene>
<comment type="caution">
    <text evidence="13">The sequence shown here is derived from an EMBL/GenBank/DDBJ whole genome shotgun (WGS) entry which is preliminary data.</text>
</comment>
<evidence type="ECO:0000256" key="1">
    <source>
        <dbReference type="ARBA" id="ARBA00009922"/>
    </source>
</evidence>
<dbReference type="EMBL" id="QFFN01000013">
    <property type="protein sequence ID" value="PWG59763.1"/>
    <property type="molecule type" value="Genomic_DNA"/>
</dbReference>
<dbReference type="SUPFAM" id="SSF52540">
    <property type="entry name" value="P-loop containing nucleoside triphosphate hydrolases"/>
    <property type="match status" value="1"/>
</dbReference>
<dbReference type="PROSITE" id="PS51198">
    <property type="entry name" value="UVRD_HELICASE_ATP_BIND"/>
    <property type="match status" value="1"/>
</dbReference>
<dbReference type="Proteomes" id="UP000245753">
    <property type="component" value="Unassembled WGS sequence"/>
</dbReference>
<evidence type="ECO:0000259" key="12">
    <source>
        <dbReference type="PROSITE" id="PS51198"/>
    </source>
</evidence>
<evidence type="ECO:0000256" key="6">
    <source>
        <dbReference type="ARBA" id="ARBA00023125"/>
    </source>
</evidence>
<comment type="similarity">
    <text evidence="1">Belongs to the helicase family. UvrD subfamily.</text>
</comment>
<reference evidence="13 14" key="1">
    <citation type="journal article" date="2018" name="Int. J. Syst. Evol. Microbiol.">
        <title>Bifidobacterium catulorum sp. nov., a novel taxon from the faeces of the baby common marmoset (Callithrix jacchus).</title>
        <authorList>
            <person name="Modesto M."/>
            <person name="Michelini S."/>
            <person name="Oki K."/>
            <person name="Biavati B."/>
            <person name="Watanabe K."/>
            <person name="Mattarelli P."/>
        </authorList>
    </citation>
    <scope>NUCLEOTIDE SEQUENCE [LARGE SCALE GENOMIC DNA]</scope>
    <source>
        <strain evidence="13 14">MRM 8.19</strain>
    </source>
</reference>
<dbReference type="GO" id="GO:0043138">
    <property type="term" value="F:3'-5' DNA helicase activity"/>
    <property type="evidence" value="ECO:0007669"/>
    <property type="project" value="UniProtKB-EC"/>
</dbReference>
<dbReference type="InterPro" id="IPR014017">
    <property type="entry name" value="DNA_helicase_UvrD-like_C"/>
</dbReference>
<sequence length="992" mass="112044">MAPAGVRATDDNTGFPSRGTETWRCFVMSVTAISATQRLTLVKNERQLERAHRNSVLQKRIHDGELEMSRWQLLAARNTDHRLRIVASAGAGKTRTLANAIAAAATLHDAKRIAVITFTRKAARVIDGALTRNGVYGTSVSTLDSLALRILGAAGIYVTAITDEDKKSILSDIRKTCMRKYPHEHITLKQLMQDATHYAMYPDEHPESECLKDILEEYAKRCKTIHSAEWPTIELLAAQHYQQSGFQFEILGVDEAQDLNPAQIRLVESITATTMQTIVAGDWRQGIMAFQGATPDWFRDGSHFDQTLELPVNHRCAPEIVDAANHVFGDNIKAAKNATAGMTPQLIRANNEQDEAEKIADIVEGLLADGHTAVSNIRFLAWRRSQFRALKRTFEERNMPIDVDAFRTIHSYKGDEANIIILVGVSRAVWGDRSDEADMLLYVGMTRARLGLVISYPDQTSLPGGRTSAACGPYPTLEDCGLQEPSDSQTILDRLHHDISSRNLLEDVIEDNRTAQNITIQKKQQSRIVASYQRLGNTKSAAKLADCADKLTFETMTDGNVRRSLLAHAWFCNQKTCNICMGRRAVRNQLCVGAALDCLSNPEYYRDLLPELYERIAELRFATPAFFTGTMPNFDDLALGIRVLNSAVRNLTHVDINHSMSERERVFTQGIAGTTRSDEATNQYVNAGLHELEDQLQQHEATHDMTDTQQAELQRQIDGIRAKGEWHVHAHMIFATLEAYYHDQLHKDDIRNKHDYKGDIVEANHLYKDLLWWKLEWTNAVQKAVKTIIRQDRKKGITHDDFQTDRWQRFMSMSRADVEQTIEQAQAQVKQCEPGTVTYEKARQNEKKAWSNGAVIDIESISVKGHAMTPKQKAHLTKNPALLKSAIQETCKYAFKPDELFAKTSKEELDQIIPQIDAITGARLISRTGIIAQVLHDADERQLCDRYLQRTRTGNANWTLEQSITFNWLTDLRQYVQYETVDADDDEADFLS</sequence>
<dbReference type="InterPro" id="IPR027417">
    <property type="entry name" value="P-loop_NTPase"/>
</dbReference>
<evidence type="ECO:0000313" key="14">
    <source>
        <dbReference type="Proteomes" id="UP000245753"/>
    </source>
</evidence>
<comment type="catalytic activity">
    <reaction evidence="8">
        <text>Couples ATP hydrolysis with the unwinding of duplex DNA by translocating in the 3'-5' direction.</text>
        <dbReference type="EC" id="5.6.2.4"/>
    </reaction>
</comment>
<dbReference type="Gene3D" id="1.10.10.160">
    <property type="match status" value="1"/>
</dbReference>
<evidence type="ECO:0000256" key="2">
    <source>
        <dbReference type="ARBA" id="ARBA00022741"/>
    </source>
</evidence>
<evidence type="ECO:0000256" key="9">
    <source>
        <dbReference type="ARBA" id="ARBA00034808"/>
    </source>
</evidence>